<dbReference type="Gene3D" id="3.40.50.2000">
    <property type="entry name" value="Glycogen Phosphorylase B"/>
    <property type="match status" value="2"/>
</dbReference>
<keyword evidence="3 5" id="KW-0808">Transferase</keyword>
<evidence type="ECO:0000256" key="1">
    <source>
        <dbReference type="ARBA" id="ARBA00021292"/>
    </source>
</evidence>
<sequence length="331" mass="35731">MLNYTSFATSGAIGALAVLKGTDVNFVYSTPATAAIPALTTQVMRKTPFVAQIQDLWPQTVTASGFVDESQGRYLERILHTFCDKVYGRATSIAVTSSSMIDLIAERGIPRAKLHFVPNWAEEASFRPVPRDPQLAADLGLNRSFTVMYAGNLGEMQNLEHLVSAAERVRDLTDLQIAFVGSGVMESSLRATVDEKELDNVRFVPPQPFSQMSQILALGDAQVVTLKDVPLYRSTLPSKLQANLAAGRPIIGAVAGDAARVISQSGAGRTAPPGDADLLAHAIRELHAMPQAERNALGGAARNHYLHNFSEQLIADRLEELLVAAAQRRGK</sequence>
<evidence type="ECO:0000313" key="6">
    <source>
        <dbReference type="Proteomes" id="UP000554054"/>
    </source>
</evidence>
<dbReference type="GO" id="GO:1901137">
    <property type="term" value="P:carbohydrate derivative biosynthetic process"/>
    <property type="evidence" value="ECO:0007669"/>
    <property type="project" value="UniProtKB-ARBA"/>
</dbReference>
<keyword evidence="6" id="KW-1185">Reference proteome</keyword>
<keyword evidence="2" id="KW-0328">Glycosyltransferase</keyword>
<dbReference type="EMBL" id="JACCAE010000001">
    <property type="protein sequence ID" value="NYF97384.1"/>
    <property type="molecule type" value="Genomic_DNA"/>
</dbReference>
<proteinExistence type="predicted"/>
<name>A0A852VSU2_9MICO</name>
<dbReference type="SUPFAM" id="SSF53756">
    <property type="entry name" value="UDP-Glycosyltransferase/glycogen phosphorylase"/>
    <property type="match status" value="1"/>
</dbReference>
<dbReference type="AlphaFoldDB" id="A0A852VSU2"/>
<dbReference type="PANTHER" id="PTHR45947:SF3">
    <property type="entry name" value="SULFOQUINOVOSYL TRANSFERASE SQD2"/>
    <property type="match status" value="1"/>
</dbReference>
<evidence type="ECO:0000313" key="5">
    <source>
        <dbReference type="EMBL" id="NYF97384.1"/>
    </source>
</evidence>
<evidence type="ECO:0000256" key="3">
    <source>
        <dbReference type="ARBA" id="ARBA00022679"/>
    </source>
</evidence>
<dbReference type="GO" id="GO:0016758">
    <property type="term" value="F:hexosyltransferase activity"/>
    <property type="evidence" value="ECO:0007669"/>
    <property type="project" value="TreeGrafter"/>
</dbReference>
<dbReference type="Pfam" id="PF13692">
    <property type="entry name" value="Glyco_trans_1_4"/>
    <property type="match status" value="1"/>
</dbReference>
<dbReference type="Proteomes" id="UP000554054">
    <property type="component" value="Unassembled WGS sequence"/>
</dbReference>
<gene>
    <name evidence="5" type="ORF">BJY20_000776</name>
</gene>
<organism evidence="5 6">
    <name type="scientific">Janibacter cremeus</name>
    <dbReference type="NCBI Taxonomy" id="1285192"/>
    <lineage>
        <taxon>Bacteria</taxon>
        <taxon>Bacillati</taxon>
        <taxon>Actinomycetota</taxon>
        <taxon>Actinomycetes</taxon>
        <taxon>Micrococcales</taxon>
        <taxon>Intrasporangiaceae</taxon>
        <taxon>Janibacter</taxon>
    </lineage>
</organism>
<dbReference type="InterPro" id="IPR028098">
    <property type="entry name" value="Glyco_trans_4-like_N"/>
</dbReference>
<feature type="domain" description="Glycosyltransferase subfamily 4-like N-terminal" evidence="4">
    <location>
        <begin position="20"/>
        <end position="120"/>
    </location>
</feature>
<dbReference type="InterPro" id="IPR050194">
    <property type="entry name" value="Glycosyltransferase_grp1"/>
</dbReference>
<evidence type="ECO:0000256" key="2">
    <source>
        <dbReference type="ARBA" id="ARBA00022676"/>
    </source>
</evidence>
<protein>
    <recommendedName>
        <fullName evidence="1">D-inositol 3-phosphate glycosyltransferase</fullName>
    </recommendedName>
</protein>
<comment type="caution">
    <text evidence="5">The sequence shown here is derived from an EMBL/GenBank/DDBJ whole genome shotgun (WGS) entry which is preliminary data.</text>
</comment>
<dbReference type="PANTHER" id="PTHR45947">
    <property type="entry name" value="SULFOQUINOVOSYL TRANSFERASE SQD2"/>
    <property type="match status" value="1"/>
</dbReference>
<evidence type="ECO:0000259" key="4">
    <source>
        <dbReference type="Pfam" id="PF13579"/>
    </source>
</evidence>
<dbReference type="Pfam" id="PF13579">
    <property type="entry name" value="Glyco_trans_4_4"/>
    <property type="match status" value="1"/>
</dbReference>
<accession>A0A852VSU2</accession>
<dbReference type="CDD" id="cd03794">
    <property type="entry name" value="GT4_WbuB-like"/>
    <property type="match status" value="1"/>
</dbReference>
<reference evidence="5 6" key="1">
    <citation type="submission" date="2020-07" db="EMBL/GenBank/DDBJ databases">
        <title>Sequencing the genomes of 1000 actinobacteria strains.</title>
        <authorList>
            <person name="Klenk H.-P."/>
        </authorList>
    </citation>
    <scope>NUCLEOTIDE SEQUENCE [LARGE SCALE GENOMIC DNA]</scope>
    <source>
        <strain evidence="5 6">DSM 26154</strain>
    </source>
</reference>